<feature type="domain" description="PHB accumulation regulatory" evidence="3">
    <location>
        <begin position="83"/>
        <end position="120"/>
    </location>
</feature>
<keyword evidence="1" id="KW-0175">Coiled coil</keyword>
<dbReference type="NCBIfam" id="TIGR01848">
    <property type="entry name" value="PHA_reg_PhaR"/>
    <property type="match status" value="1"/>
</dbReference>
<dbReference type="Proteomes" id="UP000631034">
    <property type="component" value="Unassembled WGS sequence"/>
</dbReference>
<evidence type="ECO:0000313" key="5">
    <source>
        <dbReference type="EMBL" id="MBE1237899.1"/>
    </source>
</evidence>
<dbReference type="AlphaFoldDB" id="A0A8J6YQD6"/>
<name>A0A8J6YQD6_9PROT</name>
<gene>
    <name evidence="5" type="primary">phaR</name>
    <name evidence="5" type="ORF">IHV25_09615</name>
</gene>
<sequence length="230" mass="25442">MEHSLENSRAPSADSDAVVIKKYPNRRLYDTGTSRYVTLEDVGRMVREGTEFIVTDARSGEDLTRSVLTQIILEQEGRGESLFSVGFLRQIIGLYDESVGRVVPQYLEHTMQSFAHNKERLSAAMKSAWDGMTSWSSFEDINRRNHSFLESALSLLRSFPSQDRAGGLSSEAARDPKAQAAQREIDALRARIAALQAELDRRLAQQEQALSAPPAEPGPVVSPPPLKGAL</sequence>
<dbReference type="InterPro" id="IPR012909">
    <property type="entry name" value="PHA_DNA-bd_N"/>
</dbReference>
<evidence type="ECO:0000259" key="4">
    <source>
        <dbReference type="Pfam" id="PF07879"/>
    </source>
</evidence>
<evidence type="ECO:0000313" key="6">
    <source>
        <dbReference type="Proteomes" id="UP000631034"/>
    </source>
</evidence>
<dbReference type="InterPro" id="IPR010134">
    <property type="entry name" value="PHA_reg_PhaR"/>
</dbReference>
<proteinExistence type="predicted"/>
<dbReference type="Pfam" id="PF07879">
    <property type="entry name" value="PHB_acc_N"/>
    <property type="match status" value="1"/>
</dbReference>
<feature type="region of interest" description="Disordered" evidence="2">
    <location>
        <begin position="205"/>
        <end position="230"/>
    </location>
</feature>
<comment type="caution">
    <text evidence="5">The sequence shown here is derived from an EMBL/GenBank/DDBJ whole genome shotgun (WGS) entry which is preliminary data.</text>
</comment>
<keyword evidence="6" id="KW-1185">Reference proteome</keyword>
<dbReference type="InterPro" id="IPR007897">
    <property type="entry name" value="PHB_accumulat"/>
</dbReference>
<evidence type="ECO:0000256" key="1">
    <source>
        <dbReference type="SAM" id="Coils"/>
    </source>
</evidence>
<dbReference type="EMBL" id="JACZHT010000008">
    <property type="protein sequence ID" value="MBE1237899.1"/>
    <property type="molecule type" value="Genomic_DNA"/>
</dbReference>
<accession>A0A8J6YQD6</accession>
<feature type="coiled-coil region" evidence="1">
    <location>
        <begin position="178"/>
        <end position="205"/>
    </location>
</feature>
<feature type="compositionally biased region" description="Pro residues" evidence="2">
    <location>
        <begin position="214"/>
        <end position="230"/>
    </location>
</feature>
<organism evidence="5 6">
    <name type="scientific">Phaeovibrio sulfidiphilus</name>
    <dbReference type="NCBI Taxonomy" id="1220600"/>
    <lineage>
        <taxon>Bacteria</taxon>
        <taxon>Pseudomonadati</taxon>
        <taxon>Pseudomonadota</taxon>
        <taxon>Alphaproteobacteria</taxon>
        <taxon>Rhodospirillales</taxon>
        <taxon>Rhodospirillaceae</taxon>
        <taxon>Phaeovibrio</taxon>
    </lineage>
</organism>
<reference evidence="5" key="1">
    <citation type="submission" date="2020-10" db="EMBL/GenBank/DDBJ databases">
        <title>Genome sequence of the unusual species of purple photosynthetic bacteria, Phaeovibrio sulfidiphilus DSM 23193, type strain.</title>
        <authorList>
            <person name="Kyndt J.A."/>
            <person name="Meyer T.E."/>
        </authorList>
    </citation>
    <scope>NUCLEOTIDE SEQUENCE</scope>
    <source>
        <strain evidence="5">DSM 23193</strain>
    </source>
</reference>
<feature type="domain" description="PHA accumulation regulator DNA-binding N-terminal" evidence="4">
    <location>
        <begin position="19"/>
        <end position="78"/>
    </location>
</feature>
<evidence type="ECO:0000259" key="3">
    <source>
        <dbReference type="Pfam" id="PF05233"/>
    </source>
</evidence>
<evidence type="ECO:0000256" key="2">
    <source>
        <dbReference type="SAM" id="MobiDB-lite"/>
    </source>
</evidence>
<dbReference type="GO" id="GO:0006355">
    <property type="term" value="P:regulation of DNA-templated transcription"/>
    <property type="evidence" value="ECO:0007669"/>
    <property type="project" value="InterPro"/>
</dbReference>
<protein>
    <submittedName>
        <fullName evidence="5">Polyhydroxyalkanoate synthesis repressor PhaR</fullName>
    </submittedName>
</protein>
<dbReference type="Pfam" id="PF05233">
    <property type="entry name" value="PHB_acc"/>
    <property type="match status" value="1"/>
</dbReference>